<dbReference type="GO" id="GO:0016616">
    <property type="term" value="F:oxidoreductase activity, acting on the CH-OH group of donors, NAD or NADP as acceptor"/>
    <property type="evidence" value="ECO:0007669"/>
    <property type="project" value="InterPro"/>
</dbReference>
<organism evidence="6 7">
    <name type="scientific">Pedobacter suwonensis</name>
    <dbReference type="NCBI Taxonomy" id="332999"/>
    <lineage>
        <taxon>Bacteria</taxon>
        <taxon>Pseudomonadati</taxon>
        <taxon>Bacteroidota</taxon>
        <taxon>Sphingobacteriia</taxon>
        <taxon>Sphingobacteriales</taxon>
        <taxon>Sphingobacteriaceae</taxon>
        <taxon>Pedobacter</taxon>
    </lineage>
</organism>
<dbReference type="GeneID" id="96615927"/>
<evidence type="ECO:0000313" key="7">
    <source>
        <dbReference type="Proteomes" id="UP000198836"/>
    </source>
</evidence>
<dbReference type="NCBIfam" id="TIGR03026">
    <property type="entry name" value="NDP-sugDHase"/>
    <property type="match status" value="1"/>
</dbReference>
<evidence type="ECO:0000259" key="5">
    <source>
        <dbReference type="PROSITE" id="PS50965"/>
    </source>
</evidence>
<comment type="similarity">
    <text evidence="1 4">Belongs to the UDP-glucose/GDP-mannose dehydrogenase family.</text>
</comment>
<dbReference type="PROSITE" id="PS50965">
    <property type="entry name" value="NERD"/>
    <property type="match status" value="1"/>
</dbReference>
<dbReference type="Pfam" id="PF00984">
    <property type="entry name" value="UDPG_MGDP_dh"/>
    <property type="match status" value="1"/>
</dbReference>
<evidence type="ECO:0000256" key="2">
    <source>
        <dbReference type="ARBA" id="ARBA00023002"/>
    </source>
</evidence>
<dbReference type="GO" id="GO:0016628">
    <property type="term" value="F:oxidoreductase activity, acting on the CH-CH group of donors, NAD or NADP as acceptor"/>
    <property type="evidence" value="ECO:0007669"/>
    <property type="project" value="InterPro"/>
</dbReference>
<dbReference type="OrthoDB" id="9803238at2"/>
<dbReference type="InterPro" id="IPR008927">
    <property type="entry name" value="6-PGluconate_DH-like_C_sf"/>
</dbReference>
<dbReference type="InterPro" id="IPR028359">
    <property type="entry name" value="UDP_ManNAc/GlcNAc_DH"/>
</dbReference>
<dbReference type="InterPro" id="IPR036220">
    <property type="entry name" value="UDP-Glc/GDP-Man_DH_C_sf"/>
</dbReference>
<dbReference type="Pfam" id="PF03721">
    <property type="entry name" value="UDPG_MGDP_dh_N"/>
    <property type="match status" value="1"/>
</dbReference>
<name>A0A1I0SSK8_9SPHI</name>
<evidence type="ECO:0000256" key="3">
    <source>
        <dbReference type="ARBA" id="ARBA00023027"/>
    </source>
</evidence>
<dbReference type="GO" id="GO:0000271">
    <property type="term" value="P:polysaccharide biosynthetic process"/>
    <property type="evidence" value="ECO:0007669"/>
    <property type="project" value="InterPro"/>
</dbReference>
<dbReference type="PANTHER" id="PTHR43491:SF2">
    <property type="entry name" value="UDP-N-ACETYL-D-MANNOSAMINE DEHYDROGENASE"/>
    <property type="match status" value="1"/>
</dbReference>
<dbReference type="Proteomes" id="UP000198836">
    <property type="component" value="Unassembled WGS sequence"/>
</dbReference>
<protein>
    <submittedName>
        <fullName evidence="6">UDP-N-acetyl-D-galactosamine dehydrogenase</fullName>
    </submittedName>
</protein>
<proteinExistence type="inferred from homology"/>
<dbReference type="SUPFAM" id="SSF48179">
    <property type="entry name" value="6-phosphogluconate dehydrogenase C-terminal domain-like"/>
    <property type="match status" value="1"/>
</dbReference>
<dbReference type="InterPro" id="IPR011528">
    <property type="entry name" value="NERD"/>
</dbReference>
<dbReference type="InterPro" id="IPR001732">
    <property type="entry name" value="UDP-Glc/GDP-Man_DH_N"/>
</dbReference>
<reference evidence="7" key="1">
    <citation type="submission" date="2016-10" db="EMBL/GenBank/DDBJ databases">
        <authorList>
            <person name="Varghese N."/>
            <person name="Submissions S."/>
        </authorList>
    </citation>
    <scope>NUCLEOTIDE SEQUENCE [LARGE SCALE GENOMIC DNA]</scope>
    <source>
        <strain evidence="7">DSM 18130</strain>
    </source>
</reference>
<dbReference type="InterPro" id="IPR017476">
    <property type="entry name" value="UDP-Glc/GDP-Man"/>
</dbReference>
<gene>
    <name evidence="6" type="ORF">SAMN04488511_10355</name>
</gene>
<keyword evidence="7" id="KW-1185">Reference proteome</keyword>
<evidence type="ECO:0000256" key="1">
    <source>
        <dbReference type="ARBA" id="ARBA00006601"/>
    </source>
</evidence>
<dbReference type="Pfam" id="PF03720">
    <property type="entry name" value="UDPG_MGDP_dh_C"/>
    <property type="match status" value="1"/>
</dbReference>
<keyword evidence="2" id="KW-0560">Oxidoreductase</keyword>
<feature type="domain" description="NERD" evidence="5">
    <location>
        <begin position="359"/>
        <end position="425"/>
    </location>
</feature>
<sequence length="425" mass="47031">MNIKKRIAIIGLGYVGLPLAIEFAKKYKVVGFDINESRVEDLKQLKDHTHEANLDDLKAVLSSSEFGLTLSACLEDLTACTVFIVTVPTPIDHLKRPDLQPLLGASKMLGKILKEGDIVIYESTVYPGCTEEDCVPVLEEQSGLKFNINFFCGYSPERINPGDKVNTLTKIKKVTSGSTPAIAAEIDQLYTSIITAGTHLAPSIKVAEASKAIENAQRDVNISFVNELALIFDRMEIDTADVLAAAATKWNFLNYKPGLVGGHCIGVDPYYLVHKSEALGYKPEVILSGRRVNDNMGMFVANKVIKMLVARNKVINAAKALILGFAFKENCPDTRNTRVIDIYKELRSFSMEVDVYDPWANVAEVKTEYNIQLIQSDDFSHYDAIILAVAHQQFLQIDYAALKAKGSIIFDTKSFISRDLVDGRL</sequence>
<dbReference type="InterPro" id="IPR014027">
    <property type="entry name" value="UDP-Glc/GDP-Man_DH_C"/>
</dbReference>
<dbReference type="InterPro" id="IPR014026">
    <property type="entry name" value="UDP-Glc/GDP-Man_DH_dimer"/>
</dbReference>
<dbReference type="SUPFAM" id="SSF51735">
    <property type="entry name" value="NAD(P)-binding Rossmann-fold domains"/>
    <property type="match status" value="1"/>
</dbReference>
<dbReference type="GO" id="GO:0051287">
    <property type="term" value="F:NAD binding"/>
    <property type="evidence" value="ECO:0007669"/>
    <property type="project" value="InterPro"/>
</dbReference>
<dbReference type="PANTHER" id="PTHR43491">
    <property type="entry name" value="UDP-N-ACETYL-D-MANNOSAMINE DEHYDROGENASE"/>
    <property type="match status" value="1"/>
</dbReference>
<dbReference type="SUPFAM" id="SSF52413">
    <property type="entry name" value="UDP-glucose/GDP-mannose dehydrogenase C-terminal domain"/>
    <property type="match status" value="1"/>
</dbReference>
<dbReference type="SMART" id="SM00984">
    <property type="entry name" value="UDPG_MGDP_dh_C"/>
    <property type="match status" value="1"/>
</dbReference>
<dbReference type="AlphaFoldDB" id="A0A1I0SSK8"/>
<evidence type="ECO:0000313" key="6">
    <source>
        <dbReference type="EMBL" id="SFA42393.1"/>
    </source>
</evidence>
<evidence type="ECO:0000256" key="4">
    <source>
        <dbReference type="PIRNR" id="PIRNR000124"/>
    </source>
</evidence>
<dbReference type="PIRSF" id="PIRSF500136">
    <property type="entry name" value="UDP_ManNAc_DH"/>
    <property type="match status" value="1"/>
</dbReference>
<dbReference type="PIRSF" id="PIRSF000124">
    <property type="entry name" value="UDPglc_GDPman_dh"/>
    <property type="match status" value="1"/>
</dbReference>
<accession>A0A1I0SSK8</accession>
<dbReference type="EMBL" id="FOJM01000003">
    <property type="protein sequence ID" value="SFA42393.1"/>
    <property type="molecule type" value="Genomic_DNA"/>
</dbReference>
<dbReference type="Gene3D" id="3.40.50.720">
    <property type="entry name" value="NAD(P)-binding Rossmann-like Domain"/>
    <property type="match status" value="2"/>
</dbReference>
<dbReference type="RefSeq" id="WP_090980832.1">
    <property type="nucleotide sequence ID" value="NZ_CP031708.1"/>
</dbReference>
<keyword evidence="3" id="KW-0520">NAD</keyword>
<dbReference type="STRING" id="332999.SAMN04488511_10355"/>
<dbReference type="InterPro" id="IPR036291">
    <property type="entry name" value="NAD(P)-bd_dom_sf"/>
</dbReference>